<feature type="compositionally biased region" description="Basic and acidic residues" evidence="1">
    <location>
        <begin position="52"/>
        <end position="70"/>
    </location>
</feature>
<gene>
    <name evidence="2" type="ORF">OKIOD_LOCUS4589</name>
</gene>
<dbReference type="Proteomes" id="UP001158576">
    <property type="component" value="Chromosome PAR"/>
</dbReference>
<sequence length="276" mass="31296">MMSDIETDRGVLRYTELGSMRTRSNPFAERARLQEQQREAQLAEIRRQAAVMRDEPIAEKNRRELQDRLDRRNRRTQQDMAAPSSDGPSDTEVRRGRFGERGGVGPAIHRGVNEVLLSVEEAARNPGRTLLKAITPGKKTPGKKTPGKKSAKKTPGKTPTTKKTPGKSSSLKKMGKMVRGKRERFHQAPRDQADFCEELPYDLVIRYLGEFLSSEDQETLAERASSLEDAFEARFGRFWSDLVSGNCRVSFLTRSGRSWNVDGPLWEKDAEEEEED</sequence>
<evidence type="ECO:0000313" key="3">
    <source>
        <dbReference type="Proteomes" id="UP001158576"/>
    </source>
</evidence>
<proteinExistence type="predicted"/>
<evidence type="ECO:0000256" key="1">
    <source>
        <dbReference type="SAM" id="MobiDB-lite"/>
    </source>
</evidence>
<feature type="region of interest" description="Disordered" evidence="1">
    <location>
        <begin position="52"/>
        <end position="107"/>
    </location>
</feature>
<keyword evidence="3" id="KW-1185">Reference proteome</keyword>
<accession>A0ABN7S9N9</accession>
<protein>
    <submittedName>
        <fullName evidence="2">Oidioi.mRNA.OKI2018_I69.PAR.g13031.t1.cds</fullName>
    </submittedName>
</protein>
<organism evidence="2 3">
    <name type="scientific">Oikopleura dioica</name>
    <name type="common">Tunicate</name>
    <dbReference type="NCBI Taxonomy" id="34765"/>
    <lineage>
        <taxon>Eukaryota</taxon>
        <taxon>Metazoa</taxon>
        <taxon>Chordata</taxon>
        <taxon>Tunicata</taxon>
        <taxon>Appendicularia</taxon>
        <taxon>Copelata</taxon>
        <taxon>Oikopleuridae</taxon>
        <taxon>Oikopleura</taxon>
    </lineage>
</organism>
<feature type="compositionally biased region" description="Basic residues" evidence="1">
    <location>
        <begin position="140"/>
        <end position="155"/>
    </location>
</feature>
<feature type="compositionally biased region" description="Basic and acidic residues" evidence="1">
    <location>
        <begin position="91"/>
        <end position="100"/>
    </location>
</feature>
<reference evidence="2 3" key="1">
    <citation type="submission" date="2021-04" db="EMBL/GenBank/DDBJ databases">
        <authorList>
            <person name="Bliznina A."/>
        </authorList>
    </citation>
    <scope>NUCLEOTIDE SEQUENCE [LARGE SCALE GENOMIC DNA]</scope>
</reference>
<name>A0ABN7S9N9_OIKDI</name>
<evidence type="ECO:0000313" key="2">
    <source>
        <dbReference type="EMBL" id="CAG5091402.1"/>
    </source>
</evidence>
<feature type="region of interest" description="Disordered" evidence="1">
    <location>
        <begin position="1"/>
        <end position="35"/>
    </location>
</feature>
<dbReference type="EMBL" id="OU015568">
    <property type="protein sequence ID" value="CAG5091402.1"/>
    <property type="molecule type" value="Genomic_DNA"/>
</dbReference>
<feature type="region of interest" description="Disordered" evidence="1">
    <location>
        <begin position="127"/>
        <end position="179"/>
    </location>
</feature>
<feature type="compositionally biased region" description="Low complexity" evidence="1">
    <location>
        <begin position="156"/>
        <end position="172"/>
    </location>
</feature>
<feature type="compositionally biased region" description="Basic and acidic residues" evidence="1">
    <location>
        <begin position="1"/>
        <end position="11"/>
    </location>
</feature>